<accession>A0A453D464</accession>
<dbReference type="GO" id="GO:0006364">
    <property type="term" value="P:rRNA processing"/>
    <property type="evidence" value="ECO:0007669"/>
    <property type="project" value="InterPro"/>
</dbReference>
<evidence type="ECO:0008006" key="3">
    <source>
        <dbReference type="Google" id="ProtNLM"/>
    </source>
</evidence>
<dbReference type="EnsemblPlants" id="AET2Gv21085100.22">
    <property type="protein sequence ID" value="AET2Gv21085100.22"/>
    <property type="gene ID" value="AET2Gv21085100"/>
</dbReference>
<dbReference type="AlphaFoldDB" id="A0A453D464"/>
<reference evidence="2" key="1">
    <citation type="journal article" date="2014" name="Science">
        <title>Ancient hybridizations among the ancestral genomes of bread wheat.</title>
        <authorList>
            <consortium name="International Wheat Genome Sequencing Consortium,"/>
            <person name="Marcussen T."/>
            <person name="Sandve S.R."/>
            <person name="Heier L."/>
            <person name="Spannagl M."/>
            <person name="Pfeifer M."/>
            <person name="Jakobsen K.S."/>
            <person name="Wulff B.B."/>
            <person name="Steuernagel B."/>
            <person name="Mayer K.F."/>
            <person name="Olsen O.A."/>
        </authorList>
    </citation>
    <scope>NUCLEOTIDE SEQUENCE [LARGE SCALE GENOMIC DNA]</scope>
    <source>
        <strain evidence="2">cv. AL8/78</strain>
    </source>
</reference>
<sequence length="109" mass="12040">VEANRDIEKRSLREGHQPKLTHIVCDIDGTVVDYEGHLHSESIESLREAVSQGVTVIMLTGKTRASTIATFKLLNMEGRGDFISENSPGVFLQGSLVYGEHGQLIYRAN</sequence>
<dbReference type="Proteomes" id="UP000015105">
    <property type="component" value="Chromosome 2D"/>
</dbReference>
<evidence type="ECO:0000313" key="2">
    <source>
        <dbReference type="Proteomes" id="UP000015105"/>
    </source>
</evidence>
<reference evidence="1" key="5">
    <citation type="journal article" date="2021" name="G3 (Bethesda)">
        <title>Aegilops tauschii genome assembly Aet v5.0 features greater sequence contiguity and improved annotation.</title>
        <authorList>
            <person name="Wang L."/>
            <person name="Zhu T."/>
            <person name="Rodriguez J.C."/>
            <person name="Deal K.R."/>
            <person name="Dubcovsky J."/>
            <person name="McGuire P.E."/>
            <person name="Lux T."/>
            <person name="Spannagl M."/>
            <person name="Mayer K.F.X."/>
            <person name="Baldrich P."/>
            <person name="Meyers B.C."/>
            <person name="Huo N."/>
            <person name="Gu Y.Q."/>
            <person name="Zhou H."/>
            <person name="Devos K.M."/>
            <person name="Bennetzen J.L."/>
            <person name="Unver T."/>
            <person name="Budak H."/>
            <person name="Gulick P.J."/>
            <person name="Galiba G."/>
            <person name="Kalapos B."/>
            <person name="Nelson D.R."/>
            <person name="Li P."/>
            <person name="You F.M."/>
            <person name="Luo M.C."/>
            <person name="Dvorak J."/>
        </authorList>
    </citation>
    <scope>NUCLEOTIDE SEQUENCE [LARGE SCALE GENOMIC DNA]</scope>
    <source>
        <strain evidence="1">cv. AL8/78</strain>
    </source>
</reference>
<dbReference type="GO" id="GO:0004222">
    <property type="term" value="F:metalloendopeptidase activity"/>
    <property type="evidence" value="ECO:0007669"/>
    <property type="project" value="InterPro"/>
</dbReference>
<dbReference type="SUPFAM" id="SSF56784">
    <property type="entry name" value="HAD-like"/>
    <property type="match status" value="1"/>
</dbReference>
<dbReference type="Gene3D" id="3.40.50.1000">
    <property type="entry name" value="HAD superfamily/HAD-like"/>
    <property type="match status" value="1"/>
</dbReference>
<reference evidence="1" key="4">
    <citation type="submission" date="2019-03" db="UniProtKB">
        <authorList>
            <consortium name="EnsemblPlants"/>
        </authorList>
    </citation>
    <scope>IDENTIFICATION</scope>
</reference>
<dbReference type="PANTHER" id="PTHR46986">
    <property type="entry name" value="ENDORIBONUCLEASE YBEY, CHLOROPLASTIC"/>
    <property type="match status" value="1"/>
</dbReference>
<protein>
    <recommendedName>
        <fullName evidence="3">Sucrose phosphatase-like domain-containing protein</fullName>
    </recommendedName>
</protein>
<dbReference type="InterPro" id="IPR023214">
    <property type="entry name" value="HAD_sf"/>
</dbReference>
<name>A0A453D464_AEGTS</name>
<organism evidence="1 2">
    <name type="scientific">Aegilops tauschii subsp. strangulata</name>
    <name type="common">Goatgrass</name>
    <dbReference type="NCBI Taxonomy" id="200361"/>
    <lineage>
        <taxon>Eukaryota</taxon>
        <taxon>Viridiplantae</taxon>
        <taxon>Streptophyta</taxon>
        <taxon>Embryophyta</taxon>
        <taxon>Tracheophyta</taxon>
        <taxon>Spermatophyta</taxon>
        <taxon>Magnoliopsida</taxon>
        <taxon>Liliopsida</taxon>
        <taxon>Poales</taxon>
        <taxon>Poaceae</taxon>
        <taxon>BOP clade</taxon>
        <taxon>Pooideae</taxon>
        <taxon>Triticodae</taxon>
        <taxon>Triticeae</taxon>
        <taxon>Triticinae</taxon>
        <taxon>Aegilops</taxon>
    </lineage>
</organism>
<dbReference type="InterPro" id="IPR002036">
    <property type="entry name" value="YbeY"/>
</dbReference>
<reference evidence="1" key="3">
    <citation type="journal article" date="2017" name="Nature">
        <title>Genome sequence of the progenitor of the wheat D genome Aegilops tauschii.</title>
        <authorList>
            <person name="Luo M.C."/>
            <person name="Gu Y.Q."/>
            <person name="Puiu D."/>
            <person name="Wang H."/>
            <person name="Twardziok S.O."/>
            <person name="Deal K.R."/>
            <person name="Huo N."/>
            <person name="Zhu T."/>
            <person name="Wang L."/>
            <person name="Wang Y."/>
            <person name="McGuire P.E."/>
            <person name="Liu S."/>
            <person name="Long H."/>
            <person name="Ramasamy R.K."/>
            <person name="Rodriguez J.C."/>
            <person name="Van S.L."/>
            <person name="Yuan L."/>
            <person name="Wang Z."/>
            <person name="Xia Z."/>
            <person name="Xiao L."/>
            <person name="Anderson O.D."/>
            <person name="Ouyang S."/>
            <person name="Liang Y."/>
            <person name="Zimin A.V."/>
            <person name="Pertea G."/>
            <person name="Qi P."/>
            <person name="Bennetzen J.L."/>
            <person name="Dai X."/>
            <person name="Dawson M.W."/>
            <person name="Muller H.G."/>
            <person name="Kugler K."/>
            <person name="Rivarola-Duarte L."/>
            <person name="Spannagl M."/>
            <person name="Mayer K.F.X."/>
            <person name="Lu F.H."/>
            <person name="Bevan M.W."/>
            <person name="Leroy P."/>
            <person name="Li P."/>
            <person name="You F.M."/>
            <person name="Sun Q."/>
            <person name="Liu Z."/>
            <person name="Lyons E."/>
            <person name="Wicker T."/>
            <person name="Salzberg S.L."/>
            <person name="Devos K.M."/>
            <person name="Dvorak J."/>
        </authorList>
    </citation>
    <scope>NUCLEOTIDE SEQUENCE [LARGE SCALE GENOMIC DNA]</scope>
    <source>
        <strain evidence="1">cv. AL8/78</strain>
    </source>
</reference>
<dbReference type="Pfam" id="PF08282">
    <property type="entry name" value="Hydrolase_3"/>
    <property type="match status" value="1"/>
</dbReference>
<keyword evidence="2" id="KW-1185">Reference proteome</keyword>
<reference evidence="2" key="2">
    <citation type="journal article" date="2017" name="Nat. Plants">
        <title>The Aegilops tauschii genome reveals multiple impacts of transposons.</title>
        <authorList>
            <person name="Zhao G."/>
            <person name="Zou C."/>
            <person name="Li K."/>
            <person name="Wang K."/>
            <person name="Li T."/>
            <person name="Gao L."/>
            <person name="Zhang X."/>
            <person name="Wang H."/>
            <person name="Yang Z."/>
            <person name="Liu X."/>
            <person name="Jiang W."/>
            <person name="Mao L."/>
            <person name="Kong X."/>
            <person name="Jiao Y."/>
            <person name="Jia J."/>
        </authorList>
    </citation>
    <scope>NUCLEOTIDE SEQUENCE [LARGE SCALE GENOMIC DNA]</scope>
    <source>
        <strain evidence="2">cv. AL8/78</strain>
    </source>
</reference>
<evidence type="ECO:0000313" key="1">
    <source>
        <dbReference type="EnsemblPlants" id="AET2Gv21085100.22"/>
    </source>
</evidence>
<dbReference type="PANTHER" id="PTHR46986:SF2">
    <property type="entry name" value="OS02G0227000 PROTEIN"/>
    <property type="match status" value="1"/>
</dbReference>
<dbReference type="Gramene" id="AET2Gv21085100.22">
    <property type="protein sequence ID" value="AET2Gv21085100.22"/>
    <property type="gene ID" value="AET2Gv21085100"/>
</dbReference>
<proteinExistence type="predicted"/>
<dbReference type="InterPro" id="IPR036412">
    <property type="entry name" value="HAD-like_sf"/>
</dbReference>